<reference evidence="1 2" key="1">
    <citation type="submission" date="2024-08" db="EMBL/GenBank/DDBJ databases">
        <authorList>
            <person name="Cucini C."/>
            <person name="Frati F."/>
        </authorList>
    </citation>
    <scope>NUCLEOTIDE SEQUENCE [LARGE SCALE GENOMIC DNA]</scope>
</reference>
<dbReference type="InterPro" id="IPR029044">
    <property type="entry name" value="Nucleotide-diphossugar_trans"/>
</dbReference>
<accession>A0ABP1RYR7</accession>
<dbReference type="Gene3D" id="3.90.550.10">
    <property type="entry name" value="Spore Coat Polysaccharide Biosynthesis Protein SpsA, Chain A"/>
    <property type="match status" value="1"/>
</dbReference>
<evidence type="ECO:0000313" key="2">
    <source>
        <dbReference type="Proteomes" id="UP001642540"/>
    </source>
</evidence>
<comment type="caution">
    <text evidence="1">The sequence shown here is derived from an EMBL/GenBank/DDBJ whole genome shotgun (WGS) entry which is preliminary data.</text>
</comment>
<proteinExistence type="predicted"/>
<gene>
    <name evidence="1" type="ORF">ODALV1_LOCUS27720</name>
</gene>
<keyword evidence="2" id="KW-1185">Reference proteome</keyword>
<dbReference type="EMBL" id="CAXLJM020000124">
    <property type="protein sequence ID" value="CAL8139184.1"/>
    <property type="molecule type" value="Genomic_DNA"/>
</dbReference>
<organism evidence="1 2">
    <name type="scientific">Orchesella dallaii</name>
    <dbReference type="NCBI Taxonomy" id="48710"/>
    <lineage>
        <taxon>Eukaryota</taxon>
        <taxon>Metazoa</taxon>
        <taxon>Ecdysozoa</taxon>
        <taxon>Arthropoda</taxon>
        <taxon>Hexapoda</taxon>
        <taxon>Collembola</taxon>
        <taxon>Entomobryomorpha</taxon>
        <taxon>Entomobryoidea</taxon>
        <taxon>Orchesellidae</taxon>
        <taxon>Orchesellinae</taxon>
        <taxon>Orchesella</taxon>
    </lineage>
</organism>
<protein>
    <submittedName>
        <fullName evidence="1">Uncharacterized protein</fullName>
    </submittedName>
</protein>
<dbReference type="Proteomes" id="UP001642540">
    <property type="component" value="Unassembled WGS sequence"/>
</dbReference>
<evidence type="ECO:0000313" key="1">
    <source>
        <dbReference type="EMBL" id="CAL8139184.1"/>
    </source>
</evidence>
<name>A0ABP1RYR7_9HEXA</name>
<sequence length="223" mass="25334">MADDPTSQIWLTSALVESDVQEALTLCCSLKRVLTTRKVGVILSKKLPEVMVKTLYQGFDYLFYLEENWNTAELNEQDFVKLFPLTMKPFEICVFLSPSMLAINNCDKVFDDCRSLRHSVLFLTKASGMDVFAMRPCWKVFEGLMKGLLETSGTEMEKYIRKSAWTNNYICDGLSDTYNCLLSAQGFPQLRGENGALLVNTRDLRLDMNTEELGLFAKVSLVD</sequence>